<gene>
    <name evidence="1" type="ORF">POREN0001_1818</name>
</gene>
<dbReference type="InterPro" id="IPR007060">
    <property type="entry name" value="FtsL/DivIC"/>
</dbReference>
<comment type="caution">
    <text evidence="1">The sequence shown here is derived from an EMBL/GenBank/DDBJ whole genome shotgun (WGS) entry which is preliminary data.</text>
</comment>
<dbReference type="EMBL" id="ACNN01000026">
    <property type="protein sequence ID" value="EEN82491.1"/>
    <property type="molecule type" value="Genomic_DNA"/>
</dbReference>
<dbReference type="STRING" id="553175.POREN0001_1818"/>
<dbReference type="GeneID" id="93365990"/>
<dbReference type="RefSeq" id="WP_004334328.1">
    <property type="nucleotide sequence ID" value="NZ_ACNN01000026.1"/>
</dbReference>
<proteinExistence type="predicted"/>
<reference evidence="1 2" key="1">
    <citation type="submission" date="2009-04" db="EMBL/GenBank/DDBJ databases">
        <authorList>
            <person name="Sebastian Y."/>
            <person name="Madupu R."/>
            <person name="Durkin A.S."/>
            <person name="Torralba M."/>
            <person name="Methe B."/>
            <person name="Sutton G.G."/>
            <person name="Strausberg R.L."/>
            <person name="Nelson K.E."/>
        </authorList>
    </citation>
    <scope>NUCLEOTIDE SEQUENCE [LARGE SCALE GENOMIC DNA]</scope>
    <source>
        <strain evidence="2">ATCC 35406 / BCRC 14492 / JCM 8526 / NCTC 13058 / HG 370</strain>
    </source>
</reference>
<evidence type="ECO:0000313" key="1">
    <source>
        <dbReference type="EMBL" id="EEN82491.1"/>
    </source>
</evidence>
<dbReference type="AlphaFoldDB" id="C3JBT2"/>
<keyword evidence="2" id="KW-1185">Reference proteome</keyword>
<accession>C3JBT2</accession>
<dbReference type="Pfam" id="PF04977">
    <property type="entry name" value="DivIC"/>
    <property type="match status" value="1"/>
</dbReference>
<sequence>MIGKKLGNRVAARTRDFLKRIDRYNAAHPWVLALACFVLLSVTELAFGEASVFKQIEHRATISRLKHSVRDARKKFEQDSLALQQLNEREELERIARIKYNFEKPGEVTFLIVDTTSHQD</sequence>
<name>C3JBT2_POREA</name>
<protein>
    <submittedName>
        <fullName evidence="1">Septum formation initiator</fullName>
    </submittedName>
</protein>
<dbReference type="Proteomes" id="UP000004295">
    <property type="component" value="Unassembled WGS sequence"/>
</dbReference>
<evidence type="ECO:0000313" key="2">
    <source>
        <dbReference type="Proteomes" id="UP000004295"/>
    </source>
</evidence>
<organism evidence="1 2">
    <name type="scientific">Porphyromonas endodontalis (strain ATCC 35406 / DSM 24491 / JCM 8526 / CCUG 16442 / BCRC 14492 / NCTC 13058 / HG 370)</name>
    <name type="common">Bacteroides endodontalis</name>
    <dbReference type="NCBI Taxonomy" id="553175"/>
    <lineage>
        <taxon>Bacteria</taxon>
        <taxon>Pseudomonadati</taxon>
        <taxon>Bacteroidota</taxon>
        <taxon>Bacteroidia</taxon>
        <taxon>Bacteroidales</taxon>
        <taxon>Porphyromonadaceae</taxon>
        <taxon>Porphyromonas</taxon>
    </lineage>
</organism>